<reference evidence="1 2" key="1">
    <citation type="submission" date="2023-03" db="EMBL/GenBank/DDBJ databases">
        <authorList>
            <person name="Shen W."/>
            <person name="Cai J."/>
        </authorList>
    </citation>
    <scope>NUCLEOTIDE SEQUENCE [LARGE SCALE GENOMIC DNA]</scope>
    <source>
        <strain evidence="1 2">Y59</strain>
    </source>
</reference>
<keyword evidence="2" id="KW-1185">Reference proteome</keyword>
<gene>
    <name evidence="1" type="ORF">P7H46_00030</name>
</gene>
<protein>
    <submittedName>
        <fullName evidence="1">Uncharacterized protein</fullName>
    </submittedName>
</protein>
<sequence length="81" mass="9624">MNDLFIWKKLNEQLDAEFIDQLDKNFIMQNTIYFESNFAKIRGLDSGFAFPPIKRKPVNKLDGLSYAGKSKYRDLERQFKK</sequence>
<dbReference type="EMBL" id="JARQAZ010000001">
    <property type="protein sequence ID" value="MDT2769221.1"/>
    <property type="molecule type" value="Genomic_DNA"/>
</dbReference>
<evidence type="ECO:0000313" key="1">
    <source>
        <dbReference type="EMBL" id="MDT2769221.1"/>
    </source>
</evidence>
<dbReference type="Proteomes" id="UP001269061">
    <property type="component" value="Unassembled WGS sequence"/>
</dbReference>
<organism evidence="1 2">
    <name type="scientific">Enterococcus pseudoavium</name>
    <dbReference type="NCBI Taxonomy" id="44007"/>
    <lineage>
        <taxon>Bacteria</taxon>
        <taxon>Bacillati</taxon>
        <taxon>Bacillota</taxon>
        <taxon>Bacilli</taxon>
        <taxon>Lactobacillales</taxon>
        <taxon>Enterococcaceae</taxon>
        <taxon>Enterococcus</taxon>
    </lineage>
</organism>
<evidence type="ECO:0000313" key="2">
    <source>
        <dbReference type="Proteomes" id="UP001269061"/>
    </source>
</evidence>
<proteinExistence type="predicted"/>
<comment type="caution">
    <text evidence="1">The sequence shown here is derived from an EMBL/GenBank/DDBJ whole genome shotgun (WGS) entry which is preliminary data.</text>
</comment>
<accession>A0ABU3FDV5</accession>
<dbReference type="RefSeq" id="WP_067627383.1">
    <property type="nucleotide sequence ID" value="NZ_BAAAXL010000047.1"/>
</dbReference>
<name>A0ABU3FDV5_9ENTE</name>